<feature type="coiled-coil region" evidence="4">
    <location>
        <begin position="8"/>
        <end position="49"/>
    </location>
</feature>
<protein>
    <submittedName>
        <fullName evidence="6">Methyl-accepting chemotaxis protein</fullName>
    </submittedName>
</protein>
<gene>
    <name evidence="6" type="ORF">L2737_03860</name>
</gene>
<dbReference type="EMBL" id="JAKIKU010000002">
    <property type="protein sequence ID" value="MCL1044468.1"/>
    <property type="molecule type" value="Genomic_DNA"/>
</dbReference>
<dbReference type="Pfam" id="PF13682">
    <property type="entry name" value="CZB"/>
    <property type="match status" value="1"/>
</dbReference>
<name>A0ABT0KL46_9GAMM</name>
<accession>A0ABT0KL46</accession>
<dbReference type="PANTHER" id="PTHR32089:SF112">
    <property type="entry name" value="LYSOZYME-LIKE PROTEIN-RELATED"/>
    <property type="match status" value="1"/>
</dbReference>
<keyword evidence="2 3" id="KW-0807">Transducer</keyword>
<dbReference type="InterPro" id="IPR004089">
    <property type="entry name" value="MCPsignal_dom"/>
</dbReference>
<dbReference type="PROSITE" id="PS50111">
    <property type="entry name" value="CHEMOTAXIS_TRANSDUC_2"/>
    <property type="match status" value="1"/>
</dbReference>
<organism evidence="6 7">
    <name type="scientific">Shewanella electrodiphila</name>
    <dbReference type="NCBI Taxonomy" id="934143"/>
    <lineage>
        <taxon>Bacteria</taxon>
        <taxon>Pseudomonadati</taxon>
        <taxon>Pseudomonadota</taxon>
        <taxon>Gammaproteobacteria</taxon>
        <taxon>Alteromonadales</taxon>
        <taxon>Shewanellaceae</taxon>
        <taxon>Shewanella</taxon>
    </lineage>
</organism>
<dbReference type="Pfam" id="PF00015">
    <property type="entry name" value="MCPsignal"/>
    <property type="match status" value="1"/>
</dbReference>
<dbReference type="SMART" id="SM00283">
    <property type="entry name" value="MA"/>
    <property type="match status" value="1"/>
</dbReference>
<dbReference type="PANTHER" id="PTHR32089">
    <property type="entry name" value="METHYL-ACCEPTING CHEMOTAXIS PROTEIN MCPB"/>
    <property type="match status" value="1"/>
</dbReference>
<evidence type="ECO:0000256" key="1">
    <source>
        <dbReference type="ARBA" id="ARBA00004370"/>
    </source>
</evidence>
<dbReference type="Gene3D" id="6.10.250.3200">
    <property type="match status" value="1"/>
</dbReference>
<comment type="caution">
    <text evidence="6">The sequence shown here is derived from an EMBL/GenBank/DDBJ whole genome shotgun (WGS) entry which is preliminary data.</text>
</comment>
<reference evidence="6 7" key="1">
    <citation type="submission" date="2022-01" db="EMBL/GenBank/DDBJ databases">
        <title>Whole genome-based taxonomy of the Shewanellaceae.</title>
        <authorList>
            <person name="Martin-Rodriguez A.J."/>
        </authorList>
    </citation>
    <scope>NUCLEOTIDE SEQUENCE [LARGE SCALE GENOMIC DNA]</scope>
    <source>
        <strain evidence="6 7">DSM 24955</strain>
    </source>
</reference>
<dbReference type="Gene3D" id="1.20.120.30">
    <property type="entry name" value="Aspartate receptor, ligand-binding domain"/>
    <property type="match status" value="1"/>
</dbReference>
<keyword evidence="7" id="KW-1185">Reference proteome</keyword>
<dbReference type="SUPFAM" id="SSF58104">
    <property type="entry name" value="Methyl-accepting chemotaxis protein (MCP) signaling domain"/>
    <property type="match status" value="1"/>
</dbReference>
<dbReference type="Proteomes" id="UP001202134">
    <property type="component" value="Unassembled WGS sequence"/>
</dbReference>
<evidence type="ECO:0000256" key="2">
    <source>
        <dbReference type="ARBA" id="ARBA00023224"/>
    </source>
</evidence>
<evidence type="ECO:0000313" key="7">
    <source>
        <dbReference type="Proteomes" id="UP001202134"/>
    </source>
</evidence>
<keyword evidence="4" id="KW-0175">Coiled coil</keyword>
<evidence type="ECO:0000313" key="6">
    <source>
        <dbReference type="EMBL" id="MCL1044468.1"/>
    </source>
</evidence>
<evidence type="ECO:0000259" key="5">
    <source>
        <dbReference type="PROSITE" id="PS50111"/>
    </source>
</evidence>
<dbReference type="InterPro" id="IPR025991">
    <property type="entry name" value="Chemoreceptor_zinc-bind_dom"/>
</dbReference>
<evidence type="ECO:0000256" key="4">
    <source>
        <dbReference type="SAM" id="Coils"/>
    </source>
</evidence>
<feature type="domain" description="Methyl-accepting transducer" evidence="5">
    <location>
        <begin position="64"/>
        <end position="280"/>
    </location>
</feature>
<evidence type="ECO:0000256" key="3">
    <source>
        <dbReference type="PROSITE-ProRule" id="PRU00284"/>
    </source>
</evidence>
<sequence>MFVLRKSHTQLQQENDALKDKINQLSNENAQLADNNAHLNEQFNAIQENSDTKFRGMLLDCAIQSLGHIEGVRGTVLQAHIDINNEKEASEQINDSLDASNQSLESMVEGIETITQKMTGLTTNISGLSSMADNINSFVATISKISDQTNLLALNAAIEAARAGDAGRGFSVVADEVRALASNTNGSAKEVAELVQQIIQSTNETVFSVEDIQGSNAELAGGMSSLNEDYDSIISFCTSMKDAIGHASLRTFIQTVKLDHIVWKGDVYAVASGASQKEIGTFSDHTMCRLGKWYQTTGKESYANLSAFKRLDEPHKLVHRNGVEALSLINAGEKENALKYLEAMELASEKVMACLDEIAQSS</sequence>
<proteinExistence type="predicted"/>
<comment type="subcellular location">
    <subcellularLocation>
        <location evidence="1">Membrane</location>
    </subcellularLocation>
</comment>
<dbReference type="RefSeq" id="WP_248954851.1">
    <property type="nucleotide sequence ID" value="NZ_JAKIKU010000002.1"/>
</dbReference>